<dbReference type="GO" id="GO:0006897">
    <property type="term" value="P:endocytosis"/>
    <property type="evidence" value="ECO:0007669"/>
    <property type="project" value="InterPro"/>
</dbReference>
<dbReference type="AlphaFoldDB" id="S3CJL2"/>
<dbReference type="GeneID" id="19460379"/>
<dbReference type="eggNOG" id="KOG1087">
    <property type="taxonomic scope" value="Eukaryota"/>
</dbReference>
<feature type="region of interest" description="Disordered" evidence="2">
    <location>
        <begin position="336"/>
        <end position="394"/>
    </location>
</feature>
<dbReference type="OrthoDB" id="10068368at2759"/>
<dbReference type="STRING" id="1116229.S3CJL2"/>
<name>S3CJL2_GLAL2</name>
<dbReference type="InterPro" id="IPR008942">
    <property type="entry name" value="ENTH_VHS"/>
</dbReference>
<dbReference type="EMBL" id="KE145371">
    <property type="protein sequence ID" value="EPE25409.1"/>
    <property type="molecule type" value="Genomic_DNA"/>
</dbReference>
<sequence>MRPTRNPNKPYTAITANIEVLCREDKKDDISGIVNIIETMKLLGGSGIEEASRAIRMELLYGNEHQRLRALEILDGLIQNAGETFQKRFANKKLVDSFDRCLDKHSGQLVRSECTKLLRGWSKYNPDIARLYKKAKALSDADNPFGDGAETERPAPAPVRKVAAPVVPVASPIRPSEPSHTRSSFFRKKDKKSKGRNKNFNFEAEKPMMKACVADSTIAASNLENVLRSQGGQQITANANALRYFEIGKKHRQKIKTYLHYLTEQKYEGSEEYVGPLLDVNSRLMDALKAFVNEDGSLDAESDSDDELAAQQHAFRMIEERHKTRQNTDAFSQNAFANMGSSSSKSPEKAPPMPPRRAPMAAPPQNEDDEADNDPFGDGNALDTPGAEKDEPRW</sequence>
<dbReference type="SMART" id="SM00288">
    <property type="entry name" value="VHS"/>
    <property type="match status" value="1"/>
</dbReference>
<evidence type="ECO:0000259" key="3">
    <source>
        <dbReference type="PROSITE" id="PS50179"/>
    </source>
</evidence>
<feature type="domain" description="VHS" evidence="3">
    <location>
        <begin position="28"/>
        <end position="146"/>
    </location>
</feature>
<dbReference type="GO" id="GO:0030479">
    <property type="term" value="C:actin cortical patch"/>
    <property type="evidence" value="ECO:0007669"/>
    <property type="project" value="TreeGrafter"/>
</dbReference>
<evidence type="ECO:0000256" key="1">
    <source>
        <dbReference type="ARBA" id="ARBA00011446"/>
    </source>
</evidence>
<gene>
    <name evidence="4" type="ORF">GLAREA_01321</name>
</gene>
<dbReference type="KEGG" id="glz:GLAREA_01321"/>
<evidence type="ECO:0000313" key="5">
    <source>
        <dbReference type="Proteomes" id="UP000016922"/>
    </source>
</evidence>
<feature type="region of interest" description="Disordered" evidence="2">
    <location>
        <begin position="170"/>
        <end position="198"/>
    </location>
</feature>
<feature type="compositionally biased region" description="Basic residues" evidence="2">
    <location>
        <begin position="185"/>
        <end position="197"/>
    </location>
</feature>
<dbReference type="Gene3D" id="1.25.40.90">
    <property type="match status" value="1"/>
</dbReference>
<dbReference type="GO" id="GO:0035091">
    <property type="term" value="F:phosphatidylinositol binding"/>
    <property type="evidence" value="ECO:0007669"/>
    <property type="project" value="InterPro"/>
</dbReference>
<protein>
    <submittedName>
        <fullName evidence="4">ENTH/VHS</fullName>
    </submittedName>
</protein>
<dbReference type="GO" id="GO:0007034">
    <property type="term" value="P:vacuolar transport"/>
    <property type="evidence" value="ECO:0007669"/>
    <property type="project" value="UniProtKB-ARBA"/>
</dbReference>
<feature type="compositionally biased region" description="Acidic residues" evidence="2">
    <location>
        <begin position="366"/>
        <end position="375"/>
    </location>
</feature>
<dbReference type="SUPFAM" id="SSF48464">
    <property type="entry name" value="ENTH/VHS domain"/>
    <property type="match status" value="1"/>
</dbReference>
<dbReference type="GO" id="GO:0051666">
    <property type="term" value="P:actin cortical patch localization"/>
    <property type="evidence" value="ECO:0007669"/>
    <property type="project" value="TreeGrafter"/>
</dbReference>
<dbReference type="InterPro" id="IPR045007">
    <property type="entry name" value="LSB5"/>
</dbReference>
<reference evidence="4 5" key="1">
    <citation type="journal article" date="2013" name="BMC Genomics">
        <title>Genomics-driven discovery of the pneumocandin biosynthetic gene cluster in the fungus Glarea lozoyensis.</title>
        <authorList>
            <person name="Chen L."/>
            <person name="Yue Q."/>
            <person name="Zhang X."/>
            <person name="Xiang M."/>
            <person name="Wang C."/>
            <person name="Li S."/>
            <person name="Che Y."/>
            <person name="Ortiz-Lopez F.J."/>
            <person name="Bills G.F."/>
            <person name="Liu X."/>
            <person name="An Z."/>
        </authorList>
    </citation>
    <scope>NUCLEOTIDE SEQUENCE [LARGE SCALE GENOMIC DNA]</scope>
    <source>
        <strain evidence="5">ATCC 20868 / MF5171</strain>
    </source>
</reference>
<evidence type="ECO:0000313" key="4">
    <source>
        <dbReference type="EMBL" id="EPE25409.1"/>
    </source>
</evidence>
<dbReference type="Pfam" id="PF00790">
    <property type="entry name" value="VHS"/>
    <property type="match status" value="1"/>
</dbReference>
<dbReference type="HOGENOM" id="CLU_036827_0_0_1"/>
<keyword evidence="5" id="KW-1185">Reference proteome</keyword>
<dbReference type="PANTHER" id="PTHR47789">
    <property type="entry name" value="LAS SEVENTEEN-BINDING PROTEIN 5"/>
    <property type="match status" value="1"/>
</dbReference>
<dbReference type="PANTHER" id="PTHR47789:SF1">
    <property type="entry name" value="LAS SEVENTEEN-BINDING PROTEIN 5"/>
    <property type="match status" value="1"/>
</dbReference>
<dbReference type="InterPro" id="IPR002014">
    <property type="entry name" value="VHS_dom"/>
</dbReference>
<dbReference type="OMA" id="YGSVHRQ"/>
<evidence type="ECO:0000256" key="2">
    <source>
        <dbReference type="SAM" id="MobiDB-lite"/>
    </source>
</evidence>
<dbReference type="GO" id="GO:0007015">
    <property type="term" value="P:actin filament organization"/>
    <property type="evidence" value="ECO:0007669"/>
    <property type="project" value="InterPro"/>
</dbReference>
<organism evidence="4 5">
    <name type="scientific">Glarea lozoyensis (strain ATCC 20868 / MF5171)</name>
    <dbReference type="NCBI Taxonomy" id="1116229"/>
    <lineage>
        <taxon>Eukaryota</taxon>
        <taxon>Fungi</taxon>
        <taxon>Dikarya</taxon>
        <taxon>Ascomycota</taxon>
        <taxon>Pezizomycotina</taxon>
        <taxon>Leotiomycetes</taxon>
        <taxon>Helotiales</taxon>
        <taxon>Helotiaceae</taxon>
        <taxon>Glarea</taxon>
    </lineage>
</organism>
<dbReference type="PROSITE" id="PS50179">
    <property type="entry name" value="VHS"/>
    <property type="match status" value="1"/>
</dbReference>
<proteinExistence type="predicted"/>
<dbReference type="CDD" id="cd16980">
    <property type="entry name" value="VHS_Lsb5"/>
    <property type="match status" value="1"/>
</dbReference>
<dbReference type="GO" id="GO:0043130">
    <property type="term" value="F:ubiquitin binding"/>
    <property type="evidence" value="ECO:0007669"/>
    <property type="project" value="InterPro"/>
</dbReference>
<dbReference type="Proteomes" id="UP000016922">
    <property type="component" value="Unassembled WGS sequence"/>
</dbReference>
<dbReference type="RefSeq" id="XP_008086728.1">
    <property type="nucleotide sequence ID" value="XM_008088537.1"/>
</dbReference>
<accession>S3CJL2</accession>
<comment type="subunit">
    <text evidence="1">Component of the ESCRT-0 complex composed of HSE1 and VPS27.</text>
</comment>